<dbReference type="InterPro" id="IPR036388">
    <property type="entry name" value="WH-like_DNA-bd_sf"/>
</dbReference>
<evidence type="ECO:0000259" key="1">
    <source>
        <dbReference type="PROSITE" id="PS50995"/>
    </source>
</evidence>
<dbReference type="Pfam" id="PF12802">
    <property type="entry name" value="MarR_2"/>
    <property type="match status" value="1"/>
</dbReference>
<dbReference type="InterPro" id="IPR039422">
    <property type="entry name" value="MarR/SlyA-like"/>
</dbReference>
<dbReference type="PROSITE" id="PS50995">
    <property type="entry name" value="HTH_MARR_2"/>
    <property type="match status" value="1"/>
</dbReference>
<accession>A0A516Q3S6</accession>
<reference evidence="2 3" key="1">
    <citation type="submission" date="2019-07" db="EMBL/GenBank/DDBJ databases">
        <title>Microlunatus dokdonensis sp. nov. isolated from the rhizospheric soil of the wild plant Elymus tsukushiensis.</title>
        <authorList>
            <person name="Ghim S.-Y."/>
            <person name="Hwang Y.-J."/>
            <person name="Son J.-S."/>
            <person name="Shin J.-H."/>
        </authorList>
    </citation>
    <scope>NUCLEOTIDE SEQUENCE [LARGE SCALE GENOMIC DNA]</scope>
    <source>
        <strain evidence="2 3">KUDC0627</strain>
    </source>
</reference>
<dbReference type="EMBL" id="CP041692">
    <property type="protein sequence ID" value="QDP98087.1"/>
    <property type="molecule type" value="Genomic_DNA"/>
</dbReference>
<sequence length="172" mass="18932">MARAQRTSLTDDYRAAVATFVAAGADEQVQRVVESVYRLAKRLSAWYDSQLADLNVSSGEWAVLKELARKDGPMTPSQLAAATDVAPSSMTHRLDGLVERKLVEREPDPDNRTRVLVQLSDGGRELFTAAIREANVVESDIVAPLTERQTRELANLLEKVIVGLDEDDRPAS</sequence>
<organism evidence="2 3">
    <name type="scientific">Microlunatus elymi</name>
    <dbReference type="NCBI Taxonomy" id="2596828"/>
    <lineage>
        <taxon>Bacteria</taxon>
        <taxon>Bacillati</taxon>
        <taxon>Actinomycetota</taxon>
        <taxon>Actinomycetes</taxon>
        <taxon>Propionibacteriales</taxon>
        <taxon>Propionibacteriaceae</taxon>
        <taxon>Microlunatus</taxon>
    </lineage>
</organism>
<gene>
    <name evidence="2" type="ORF">FOE78_21245</name>
</gene>
<keyword evidence="3" id="KW-1185">Reference proteome</keyword>
<dbReference type="Gene3D" id="1.10.10.10">
    <property type="entry name" value="Winged helix-like DNA-binding domain superfamily/Winged helix DNA-binding domain"/>
    <property type="match status" value="1"/>
</dbReference>
<dbReference type="PANTHER" id="PTHR33164">
    <property type="entry name" value="TRANSCRIPTIONAL REGULATOR, MARR FAMILY"/>
    <property type="match status" value="1"/>
</dbReference>
<protein>
    <submittedName>
        <fullName evidence="2">MarR family transcriptional regulator</fullName>
    </submittedName>
</protein>
<feature type="domain" description="HTH marR-type" evidence="1">
    <location>
        <begin position="29"/>
        <end position="162"/>
    </location>
</feature>
<dbReference type="OrthoDB" id="3727168at2"/>
<dbReference type="SUPFAM" id="SSF46785">
    <property type="entry name" value="Winged helix' DNA-binding domain"/>
    <property type="match status" value="1"/>
</dbReference>
<dbReference type="PRINTS" id="PR00598">
    <property type="entry name" value="HTHMARR"/>
</dbReference>
<dbReference type="KEGG" id="mik:FOE78_21245"/>
<dbReference type="GO" id="GO:0006950">
    <property type="term" value="P:response to stress"/>
    <property type="evidence" value="ECO:0007669"/>
    <property type="project" value="TreeGrafter"/>
</dbReference>
<dbReference type="InterPro" id="IPR000835">
    <property type="entry name" value="HTH_MarR-typ"/>
</dbReference>
<dbReference type="RefSeq" id="WP_143988031.1">
    <property type="nucleotide sequence ID" value="NZ_CP041692.1"/>
</dbReference>
<dbReference type="PANTHER" id="PTHR33164:SF104">
    <property type="entry name" value="TRANSCRIPTIONAL REGULATORY PROTEIN"/>
    <property type="match status" value="1"/>
</dbReference>
<evidence type="ECO:0000313" key="3">
    <source>
        <dbReference type="Proteomes" id="UP000319263"/>
    </source>
</evidence>
<dbReference type="InterPro" id="IPR011991">
    <property type="entry name" value="ArsR-like_HTH"/>
</dbReference>
<dbReference type="InterPro" id="IPR036390">
    <property type="entry name" value="WH_DNA-bd_sf"/>
</dbReference>
<dbReference type="Proteomes" id="UP000319263">
    <property type="component" value="Chromosome"/>
</dbReference>
<name>A0A516Q3S6_9ACTN</name>
<dbReference type="AlphaFoldDB" id="A0A516Q3S6"/>
<dbReference type="CDD" id="cd00090">
    <property type="entry name" value="HTH_ARSR"/>
    <property type="match status" value="1"/>
</dbReference>
<dbReference type="GO" id="GO:0003700">
    <property type="term" value="F:DNA-binding transcription factor activity"/>
    <property type="evidence" value="ECO:0007669"/>
    <property type="project" value="InterPro"/>
</dbReference>
<proteinExistence type="predicted"/>
<dbReference type="SMART" id="SM00347">
    <property type="entry name" value="HTH_MARR"/>
    <property type="match status" value="1"/>
</dbReference>
<evidence type="ECO:0000313" key="2">
    <source>
        <dbReference type="EMBL" id="QDP98087.1"/>
    </source>
</evidence>